<feature type="region of interest" description="Disordered" evidence="1">
    <location>
        <begin position="342"/>
        <end position="370"/>
    </location>
</feature>
<feature type="compositionally biased region" description="Polar residues" evidence="1">
    <location>
        <begin position="95"/>
        <end position="113"/>
    </location>
</feature>
<feature type="region of interest" description="Disordered" evidence="1">
    <location>
        <begin position="423"/>
        <end position="648"/>
    </location>
</feature>
<name>A0A9W9LA24_9EURO</name>
<evidence type="ECO:0000313" key="3">
    <source>
        <dbReference type="Proteomes" id="UP001147746"/>
    </source>
</evidence>
<feature type="compositionally biased region" description="Low complexity" evidence="1">
    <location>
        <begin position="630"/>
        <end position="645"/>
    </location>
</feature>
<reference evidence="2" key="1">
    <citation type="submission" date="2022-12" db="EMBL/GenBank/DDBJ databases">
        <authorList>
            <person name="Petersen C."/>
        </authorList>
    </citation>
    <scope>NUCLEOTIDE SEQUENCE</scope>
    <source>
        <strain evidence="2">IBT 21472</strain>
    </source>
</reference>
<sequence>MTGPTHRRRSSISGQIQRIFNVDRSDKRRNPHDNGLSDELSQLKNENEQAPGQTPVQLGQDETRPSSYTYSQNSRLPSTGTSHSTPPFQPVMAVNTMSLQTSGIQDSTPQEIGTSGAWETARKERRATKRLEAERTELEQRLQRLEEAQARQDHGIFDRSHSRLTKKQPLDSTAVRSSSTDGEGRRGRSSSVFSGIFSRSRRSSRSSSKDSESHRQSSETPPTLPLALPERFGTAVSRELATHHGTTLVPSHQLEGTARARHSLHTAPKSDDLRENWRMAEAWQRNSGAHDFDSTRGSVYKPELTGQPAPDSLARQDEPQQPSQAKLLADLDRDLFTATLRHDGKSVGTRPFSASSPYAHTSSRPIDLSTRGWGQSKNYLEVPDTMSTRVTTARQLHDLTPSGHIQRSFKTFGSSISMPAITKNKHRKKNGMPAGSQTTPSSFKSSPLSSNSFTSNGPEQEGKSGIAGGSISQNPDPSIIPLPLRIQVSQQHEPRGRKSASEPTSAKAQSHPKDSLRQSFQGPVSSFVNGRQQESRRSGQSTTVSGTMPAEVPKETKQSRNDRPPLPIKHADRTGSLSNNSPPRANTESQKGSGVTADAPANFSEPSALDQSNTENAPSIKSVLRCRNPSPSRTPSQSSSQASYDTADEEVLDVTKALVKKDKAMAQHDETPKNEVPIVQELLSSDIILQNEATQADSSAVVREVSERRMKAPAEQHIAKLFVICCHCKYWHDMPSEVYARLVGPERVSSETILSRTFSRQSSGGRKASLRNSLLSSNLSDSRRLLAIERKHKNKNKQSGRETQAATESPLRPPSCCWCGHNMNKNCCQGWTTLVQMGERHY</sequence>
<feature type="compositionally biased region" description="Low complexity" evidence="1">
    <location>
        <begin position="439"/>
        <end position="456"/>
    </location>
</feature>
<reference evidence="2" key="2">
    <citation type="journal article" date="2023" name="IMA Fungus">
        <title>Comparative genomic study of the Penicillium genus elucidates a diverse pangenome and 15 lateral gene transfer events.</title>
        <authorList>
            <person name="Petersen C."/>
            <person name="Sorensen T."/>
            <person name="Nielsen M.R."/>
            <person name="Sondergaard T.E."/>
            <person name="Sorensen J.L."/>
            <person name="Fitzpatrick D.A."/>
            <person name="Frisvad J.C."/>
            <person name="Nielsen K.L."/>
        </authorList>
    </citation>
    <scope>NUCLEOTIDE SEQUENCE</scope>
    <source>
        <strain evidence="2">IBT 21472</strain>
    </source>
</reference>
<feature type="compositionally biased region" description="Low complexity" evidence="1">
    <location>
        <begin position="218"/>
        <end position="228"/>
    </location>
</feature>
<feature type="compositionally biased region" description="Polar residues" evidence="1">
    <location>
        <begin position="39"/>
        <end position="57"/>
    </location>
</feature>
<protein>
    <submittedName>
        <fullName evidence="2">Uncharacterized protein</fullName>
    </submittedName>
</protein>
<organism evidence="2 3">
    <name type="scientific">Penicillium atrosanguineum</name>
    <dbReference type="NCBI Taxonomy" id="1132637"/>
    <lineage>
        <taxon>Eukaryota</taxon>
        <taxon>Fungi</taxon>
        <taxon>Dikarya</taxon>
        <taxon>Ascomycota</taxon>
        <taxon>Pezizomycotina</taxon>
        <taxon>Eurotiomycetes</taxon>
        <taxon>Eurotiomycetidae</taxon>
        <taxon>Eurotiales</taxon>
        <taxon>Aspergillaceae</taxon>
        <taxon>Penicillium</taxon>
    </lineage>
</organism>
<feature type="region of interest" description="Disordered" evidence="1">
    <location>
        <begin position="790"/>
        <end position="811"/>
    </location>
</feature>
<accession>A0A9W9LA24</accession>
<feature type="compositionally biased region" description="Basic and acidic residues" evidence="1">
    <location>
        <begin position="21"/>
        <end position="32"/>
    </location>
</feature>
<dbReference type="AlphaFoldDB" id="A0A9W9LA24"/>
<feature type="compositionally biased region" description="Basic residues" evidence="1">
    <location>
        <begin position="1"/>
        <end position="10"/>
    </location>
</feature>
<proteinExistence type="predicted"/>
<feature type="region of interest" description="Disordered" evidence="1">
    <location>
        <begin position="245"/>
        <end position="273"/>
    </location>
</feature>
<feature type="compositionally biased region" description="Polar residues" evidence="1">
    <location>
        <begin position="575"/>
        <end position="593"/>
    </location>
</feature>
<feature type="compositionally biased region" description="Polar residues" evidence="1">
    <location>
        <begin position="352"/>
        <end position="364"/>
    </location>
</feature>
<feature type="region of interest" description="Disordered" evidence="1">
    <location>
        <begin position="286"/>
        <end position="322"/>
    </location>
</feature>
<dbReference type="Proteomes" id="UP001147746">
    <property type="component" value="Unassembled WGS sequence"/>
</dbReference>
<gene>
    <name evidence="2" type="ORF">N7476_007042</name>
</gene>
<evidence type="ECO:0000256" key="1">
    <source>
        <dbReference type="SAM" id="MobiDB-lite"/>
    </source>
</evidence>
<keyword evidence="3" id="KW-1185">Reference proteome</keyword>
<feature type="region of interest" description="Disordered" evidence="1">
    <location>
        <begin position="150"/>
        <end position="228"/>
    </location>
</feature>
<feature type="compositionally biased region" description="Basic and acidic residues" evidence="1">
    <location>
        <begin position="207"/>
        <end position="217"/>
    </location>
</feature>
<dbReference type="EMBL" id="JAPZBO010000007">
    <property type="protein sequence ID" value="KAJ5311182.1"/>
    <property type="molecule type" value="Genomic_DNA"/>
</dbReference>
<feature type="region of interest" description="Disordered" evidence="1">
    <location>
        <begin position="1"/>
        <end position="135"/>
    </location>
</feature>
<evidence type="ECO:0000313" key="2">
    <source>
        <dbReference type="EMBL" id="KAJ5311182.1"/>
    </source>
</evidence>
<comment type="caution">
    <text evidence="2">The sequence shown here is derived from an EMBL/GenBank/DDBJ whole genome shotgun (WGS) entry which is preliminary data.</text>
</comment>
<feature type="compositionally biased region" description="Basic and acidic residues" evidence="1">
    <location>
        <begin position="150"/>
        <end position="161"/>
    </location>
</feature>
<feature type="compositionally biased region" description="Polar residues" evidence="1">
    <location>
        <begin position="65"/>
        <end position="86"/>
    </location>
</feature>
<feature type="compositionally biased region" description="Basic and acidic residues" evidence="1">
    <location>
        <begin position="552"/>
        <end position="573"/>
    </location>
</feature>
<feature type="compositionally biased region" description="Polar residues" evidence="1">
    <location>
        <begin position="609"/>
        <end position="619"/>
    </location>
</feature>
<feature type="compositionally biased region" description="Low complexity" evidence="1">
    <location>
        <begin position="189"/>
        <end position="198"/>
    </location>
</feature>
<feature type="compositionally biased region" description="Polar residues" evidence="1">
    <location>
        <begin position="517"/>
        <end position="546"/>
    </location>
</feature>